<dbReference type="STRING" id="1365950.SAMN05428963_102115"/>
<dbReference type="GO" id="GO:0008840">
    <property type="term" value="F:4-hydroxy-tetrahydrodipicolinate synthase activity"/>
    <property type="evidence" value="ECO:0007669"/>
    <property type="project" value="TreeGrafter"/>
</dbReference>
<evidence type="ECO:0000256" key="1">
    <source>
        <dbReference type="ARBA" id="ARBA00007592"/>
    </source>
</evidence>
<dbReference type="EMBL" id="FUXL01000002">
    <property type="protein sequence ID" value="SJZ66133.1"/>
    <property type="molecule type" value="Genomic_DNA"/>
</dbReference>
<evidence type="ECO:0000256" key="6">
    <source>
        <dbReference type="PIRSR" id="PIRSR001365-2"/>
    </source>
</evidence>
<keyword evidence="2 4" id="KW-0456">Lyase</keyword>
<dbReference type="InterPro" id="IPR020625">
    <property type="entry name" value="Schiff_base-form_aldolases_AS"/>
</dbReference>
<dbReference type="AlphaFoldDB" id="A0A1T4MGU4"/>
<evidence type="ECO:0000256" key="2">
    <source>
        <dbReference type="ARBA" id="ARBA00023239"/>
    </source>
</evidence>
<dbReference type="PIRSF" id="PIRSF001365">
    <property type="entry name" value="DHDPS"/>
    <property type="match status" value="1"/>
</dbReference>
<evidence type="ECO:0000313" key="8">
    <source>
        <dbReference type="Proteomes" id="UP000190135"/>
    </source>
</evidence>
<keyword evidence="8" id="KW-1185">Reference proteome</keyword>
<dbReference type="PROSITE" id="PS00666">
    <property type="entry name" value="DHDPS_2"/>
    <property type="match status" value="1"/>
</dbReference>
<dbReference type="PANTHER" id="PTHR12128:SF66">
    <property type="entry name" value="4-HYDROXY-2-OXOGLUTARATE ALDOLASE, MITOCHONDRIAL"/>
    <property type="match status" value="1"/>
</dbReference>
<dbReference type="PANTHER" id="PTHR12128">
    <property type="entry name" value="DIHYDRODIPICOLINATE SYNTHASE"/>
    <property type="match status" value="1"/>
</dbReference>
<feature type="active site" description="Proton donor/acceptor" evidence="5">
    <location>
        <position position="135"/>
    </location>
</feature>
<accession>A0A1T4MGU4</accession>
<evidence type="ECO:0000256" key="5">
    <source>
        <dbReference type="PIRSR" id="PIRSR001365-1"/>
    </source>
</evidence>
<evidence type="ECO:0000256" key="3">
    <source>
        <dbReference type="ARBA" id="ARBA00023270"/>
    </source>
</evidence>
<feature type="binding site" evidence="6">
    <location>
        <position position="47"/>
    </location>
    <ligand>
        <name>pyruvate</name>
        <dbReference type="ChEBI" id="CHEBI:15361"/>
    </ligand>
</feature>
<dbReference type="CDD" id="cd00408">
    <property type="entry name" value="DHDPS-like"/>
    <property type="match status" value="1"/>
</dbReference>
<dbReference type="RefSeq" id="WP_207552875.1">
    <property type="nucleotide sequence ID" value="NZ_FUXL01000002.1"/>
</dbReference>
<dbReference type="GO" id="GO:0044281">
    <property type="term" value="P:small molecule metabolic process"/>
    <property type="evidence" value="ECO:0007669"/>
    <property type="project" value="UniProtKB-ARBA"/>
</dbReference>
<organism evidence="7 8">
    <name type="scientific">Consotaella salsifontis</name>
    <dbReference type="NCBI Taxonomy" id="1365950"/>
    <lineage>
        <taxon>Bacteria</taxon>
        <taxon>Pseudomonadati</taxon>
        <taxon>Pseudomonadota</taxon>
        <taxon>Alphaproteobacteria</taxon>
        <taxon>Hyphomicrobiales</taxon>
        <taxon>Aurantimonadaceae</taxon>
        <taxon>Consotaella</taxon>
    </lineage>
</organism>
<dbReference type="SMART" id="SM01130">
    <property type="entry name" value="DHDPS"/>
    <property type="match status" value="1"/>
</dbReference>
<dbReference type="Pfam" id="PF00701">
    <property type="entry name" value="DHDPS"/>
    <property type="match status" value="1"/>
</dbReference>
<proteinExistence type="inferred from homology"/>
<evidence type="ECO:0000256" key="4">
    <source>
        <dbReference type="PIRNR" id="PIRNR001365"/>
    </source>
</evidence>
<protein>
    <submittedName>
        <fullName evidence="7">4-hydroxy-tetrahydrodipicolinate synthase</fullName>
    </submittedName>
</protein>
<keyword evidence="3" id="KW-0704">Schiff base</keyword>
<name>A0A1T4MGU4_9HYPH</name>
<dbReference type="InterPro" id="IPR013785">
    <property type="entry name" value="Aldolase_TIM"/>
</dbReference>
<dbReference type="PRINTS" id="PR00146">
    <property type="entry name" value="DHPICSNTHASE"/>
</dbReference>
<dbReference type="Proteomes" id="UP000190135">
    <property type="component" value="Unassembled WGS sequence"/>
</dbReference>
<comment type="similarity">
    <text evidence="1 4">Belongs to the DapA family.</text>
</comment>
<dbReference type="InterPro" id="IPR002220">
    <property type="entry name" value="DapA-like"/>
</dbReference>
<gene>
    <name evidence="7" type="ORF">SAMN05428963_102115</name>
</gene>
<sequence length="298" mass="33473">MKKAVGLMPACMTIWNSDQSYSKPKMEKYLRWLLEQGAQCLSICGSTGENITMSHDEQKEIMDHVLGFIAGEVPVFCGTGVYPTMHTVMLSKFAEEHGADGVMVILPYYLTPHKKAVMNHFRELRQNISIPIMVYNNPWFTGYELTPLEVKTLVDEGVVSAIKAAHGDANRVHELKFHCGDKLDVFYGHDYAAMEGLLAGADGWLSGFPAILPRACRDLQDICIVEKNVDKARAQQAKMQPFIDYFFYDKEAGVPHWQEVCKYTLTAQGLDVGLPRRPLGDLDDANKKKIEKLLADLL</sequence>
<evidence type="ECO:0000313" key="7">
    <source>
        <dbReference type="EMBL" id="SJZ66133.1"/>
    </source>
</evidence>
<dbReference type="SUPFAM" id="SSF51569">
    <property type="entry name" value="Aldolase"/>
    <property type="match status" value="1"/>
</dbReference>
<feature type="active site" description="Schiff-base intermediate with substrate" evidence="5">
    <location>
        <position position="163"/>
    </location>
</feature>
<reference evidence="7 8" key="1">
    <citation type="submission" date="2017-02" db="EMBL/GenBank/DDBJ databases">
        <authorList>
            <person name="Peterson S.W."/>
        </authorList>
    </citation>
    <scope>NUCLEOTIDE SEQUENCE [LARGE SCALE GENOMIC DNA]</scope>
    <source>
        <strain evidence="7 8">USBA 369</strain>
    </source>
</reference>
<dbReference type="Gene3D" id="3.20.20.70">
    <property type="entry name" value="Aldolase class I"/>
    <property type="match status" value="1"/>
</dbReference>